<dbReference type="Proteomes" id="UP001354931">
    <property type="component" value="Unassembled WGS sequence"/>
</dbReference>
<sequence length="1049" mass="110019">MALTRRTFVKRSGLVAAGTALVGTGGAVASAADAPGAAAAGRRAAVTVTEMTNGSAALSPDGTTVVFDLLNTLWTVPAEGGAAARLTGGALEAVEPDYSPDGRHVVFSAYTDGAFQLWVVGSDGRGLRQLTDGSDDHREPCWSPDGTRIACAVETGGRYAVHVLSADGGERRVWTEGSAQEAQPAWAPDGKAIVFTSGKDSAPQAIERVGADGSRKVLAKVDSGFVAGPSLSPDGGRLAYVHLTSAGTSVVVDGYVVSGADEDVFPLPVRWIGGDELLYTADGRIRRRALGSDAVKDIPFRADVQVPTVEERPAPRDFDSTAARPVRGVVGPELAPDGERVAFAALGDIWVMRRGGRPEAVVSDGHHNTSPAWSPDGDSLVYVSDRSGTQELWRCTLADGATRRLTDVGGATLPAYCHDGSAVAFVADSSVHTVNVASGAVRKVVGPLNSPGRPSFTPDGSRVSLAALAPVTPRFREGHNRVLTVELATGEARYSDPVPGSSLANREYAGPVYSPDGKHLACVVDGTLRVVPVDAAGLPAGKARTVNGESADFPSFSGDSRSLLYLSAGRLRIADARGGRGAAVPLDLTWRPAKPTGRTVVRVGALWDGTGSRLRRDVEIVLDGDRIAEVQAAGTTAVRAGDKVVKAGELTAIPGMIAAHEHGPWELDATSRLWLAFGITSVRSPGSGHYHLVEAKEAVESGRRVGPRVFTAGELIDGSRVYYSSARPVTDREQLRRELDKHEALGHDLVKTYVRLPYDMQAEAIAGAHRLGLPATSHYLFGPLALGADGAEHVGGTSRYGRRQKETHLGHSYDDVTAPLIASGMAFTPTLGLSGLGLSSVRAALYRHAGWALDDARLKALLPTASYDEFRDGVRAAQAEEPTAELGFVARHGETVRRLIEGGAHVHVGTDSPLVPPAVYYHLNVQAMVRYGISPADALRAATAEGARTLGMTDRLGTIEPGKLADLVLVEGDPLKDVTAAAAVRTVVAGGVVHEVSDLVAAEGSDGAATASSVRRTASAEDENEDVPQGPVLERYWWHRPEHAVHSCC</sequence>
<reference evidence="5 6" key="1">
    <citation type="submission" date="2022-10" db="EMBL/GenBank/DDBJ databases">
        <authorList>
            <person name="Xie J."/>
            <person name="Shen N."/>
        </authorList>
    </citation>
    <scope>NUCLEOTIDE SEQUENCE [LARGE SCALE GENOMIC DNA]</scope>
    <source>
        <strain evidence="5 6">YIM65594</strain>
    </source>
</reference>
<evidence type="ECO:0000256" key="1">
    <source>
        <dbReference type="ARBA" id="ARBA00009820"/>
    </source>
</evidence>
<dbReference type="Pfam" id="PF07676">
    <property type="entry name" value="PD40"/>
    <property type="match status" value="4"/>
</dbReference>
<dbReference type="PANTHER" id="PTHR36842">
    <property type="entry name" value="PROTEIN TOLB HOMOLOG"/>
    <property type="match status" value="1"/>
</dbReference>
<organism evidence="5 6">
    <name type="scientific">Streptomyces endophyticus</name>
    <dbReference type="NCBI Taxonomy" id="714166"/>
    <lineage>
        <taxon>Bacteria</taxon>
        <taxon>Bacillati</taxon>
        <taxon>Actinomycetota</taxon>
        <taxon>Actinomycetes</taxon>
        <taxon>Kitasatosporales</taxon>
        <taxon>Streptomycetaceae</taxon>
        <taxon>Streptomyces</taxon>
    </lineage>
</organism>
<feature type="domain" description="Amidohydrolase-related" evidence="4">
    <location>
        <begin position="678"/>
        <end position="991"/>
    </location>
</feature>
<evidence type="ECO:0000259" key="4">
    <source>
        <dbReference type="Pfam" id="PF01979"/>
    </source>
</evidence>
<feature type="chain" id="PRO_5047102301" evidence="3">
    <location>
        <begin position="32"/>
        <end position="1049"/>
    </location>
</feature>
<name>A0ABU6F2Z1_9ACTN</name>
<evidence type="ECO:0000313" key="6">
    <source>
        <dbReference type="Proteomes" id="UP001354931"/>
    </source>
</evidence>
<proteinExistence type="inferred from homology"/>
<evidence type="ECO:0000256" key="2">
    <source>
        <dbReference type="SAM" id="MobiDB-lite"/>
    </source>
</evidence>
<dbReference type="InterPro" id="IPR006680">
    <property type="entry name" value="Amidohydro-rel"/>
</dbReference>
<evidence type="ECO:0000256" key="3">
    <source>
        <dbReference type="SAM" id="SignalP"/>
    </source>
</evidence>
<feature type="signal peptide" evidence="3">
    <location>
        <begin position="1"/>
        <end position="31"/>
    </location>
</feature>
<feature type="region of interest" description="Disordered" evidence="2">
    <location>
        <begin position="1004"/>
        <end position="1028"/>
    </location>
</feature>
<dbReference type="InterPro" id="IPR011059">
    <property type="entry name" value="Metal-dep_hydrolase_composite"/>
</dbReference>
<comment type="caution">
    <text evidence="5">The sequence shown here is derived from an EMBL/GenBank/DDBJ whole genome shotgun (WGS) entry which is preliminary data.</text>
</comment>
<dbReference type="SUPFAM" id="SSF50956">
    <property type="entry name" value="Thermostable phytase (3-phytase)"/>
    <property type="match status" value="1"/>
</dbReference>
<dbReference type="PROSITE" id="PS51318">
    <property type="entry name" value="TAT"/>
    <property type="match status" value="1"/>
</dbReference>
<dbReference type="SUPFAM" id="SSF51556">
    <property type="entry name" value="Metallo-dependent hydrolases"/>
    <property type="match status" value="1"/>
</dbReference>
<dbReference type="EMBL" id="JAOZYC010000075">
    <property type="protein sequence ID" value="MEB8337770.1"/>
    <property type="molecule type" value="Genomic_DNA"/>
</dbReference>
<keyword evidence="3" id="KW-0732">Signal</keyword>
<dbReference type="InterPro" id="IPR011659">
    <property type="entry name" value="WD40"/>
</dbReference>
<dbReference type="InterPro" id="IPR032466">
    <property type="entry name" value="Metal_Hydrolase"/>
</dbReference>
<gene>
    <name evidence="5" type="ORF">OKJ99_09655</name>
</gene>
<accession>A0ABU6F2Z1</accession>
<dbReference type="SUPFAM" id="SSF75011">
    <property type="entry name" value="3-carboxy-cis,cis-mucoante lactonizing enzyme"/>
    <property type="match status" value="1"/>
</dbReference>
<evidence type="ECO:0000313" key="5">
    <source>
        <dbReference type="EMBL" id="MEB8337770.1"/>
    </source>
</evidence>
<dbReference type="Gene3D" id="3.20.20.140">
    <property type="entry name" value="Metal-dependent hydrolases"/>
    <property type="match status" value="1"/>
</dbReference>
<comment type="similarity">
    <text evidence="1">Belongs to the TolB family.</text>
</comment>
<dbReference type="InterPro" id="IPR006311">
    <property type="entry name" value="TAT_signal"/>
</dbReference>
<feature type="compositionally biased region" description="Low complexity" evidence="2">
    <location>
        <begin position="1008"/>
        <end position="1017"/>
    </location>
</feature>
<dbReference type="Pfam" id="PF01979">
    <property type="entry name" value="Amidohydro_1"/>
    <property type="match status" value="1"/>
</dbReference>
<dbReference type="Gene3D" id="2.120.10.30">
    <property type="entry name" value="TolB, C-terminal domain"/>
    <property type="match status" value="3"/>
</dbReference>
<dbReference type="Gene3D" id="2.30.40.10">
    <property type="entry name" value="Urease, subunit C, domain 1"/>
    <property type="match status" value="2"/>
</dbReference>
<dbReference type="SUPFAM" id="SSF82171">
    <property type="entry name" value="DPP6 N-terminal domain-like"/>
    <property type="match status" value="1"/>
</dbReference>
<protein>
    <submittedName>
        <fullName evidence="5">Amidohydrolase family protein</fullName>
    </submittedName>
</protein>
<dbReference type="InterPro" id="IPR011042">
    <property type="entry name" value="6-blade_b-propeller_TolB-like"/>
</dbReference>
<dbReference type="SUPFAM" id="SSF51338">
    <property type="entry name" value="Composite domain of metallo-dependent hydrolases"/>
    <property type="match status" value="1"/>
</dbReference>
<dbReference type="RefSeq" id="WP_326015443.1">
    <property type="nucleotide sequence ID" value="NZ_JAOZYC010000075.1"/>
</dbReference>
<dbReference type="PANTHER" id="PTHR36842:SF1">
    <property type="entry name" value="PROTEIN TOLB"/>
    <property type="match status" value="1"/>
</dbReference>
<keyword evidence="6" id="KW-1185">Reference proteome</keyword>